<dbReference type="OrthoDB" id="415590at2759"/>
<dbReference type="EMBL" id="JANBTX010000461">
    <property type="protein sequence ID" value="KAJ2682206.1"/>
    <property type="molecule type" value="Genomic_DNA"/>
</dbReference>
<dbReference type="SUPFAM" id="SSF53613">
    <property type="entry name" value="Ribokinase-like"/>
    <property type="match status" value="1"/>
</dbReference>
<keyword evidence="5 9" id="KW-0067">ATP-binding</keyword>
<comment type="function">
    <text evidence="9">Catalyzes the phosphorylation of ribose at O-5 in a reaction requiring ATP and magnesium. The resulting D-ribose-5-phosphate can then be used either for sythesis of nucleotides, histidine, and tryptophan, or as a component of the pentose phosphate pathway.</text>
</comment>
<dbReference type="GO" id="GO:0005634">
    <property type="term" value="C:nucleus"/>
    <property type="evidence" value="ECO:0007669"/>
    <property type="project" value="UniProtKB-SubCell"/>
</dbReference>
<feature type="binding site" evidence="9">
    <location>
        <begin position="291"/>
        <end position="292"/>
    </location>
    <ligand>
        <name>ATP</name>
        <dbReference type="ChEBI" id="CHEBI:30616"/>
    </ligand>
</feature>
<evidence type="ECO:0000256" key="4">
    <source>
        <dbReference type="ARBA" id="ARBA00022777"/>
    </source>
</evidence>
<dbReference type="InterPro" id="IPR002139">
    <property type="entry name" value="Ribo/fructo_kinase"/>
</dbReference>
<keyword evidence="9" id="KW-0539">Nucleus</keyword>
<evidence type="ECO:0000256" key="1">
    <source>
        <dbReference type="ARBA" id="ARBA00022679"/>
    </source>
</evidence>
<keyword evidence="9" id="KW-0963">Cytoplasm</keyword>
<comment type="subcellular location">
    <subcellularLocation>
        <location evidence="9">Cytoplasm</location>
    </subcellularLocation>
    <subcellularLocation>
        <location evidence="9">Nucleus</location>
    </subcellularLocation>
</comment>
<evidence type="ECO:0000259" key="10">
    <source>
        <dbReference type="Pfam" id="PF00294"/>
    </source>
</evidence>
<evidence type="ECO:0000256" key="8">
    <source>
        <dbReference type="ARBA" id="ARBA00023277"/>
    </source>
</evidence>
<comment type="caution">
    <text evidence="11">The sequence shown here is derived from an EMBL/GenBank/DDBJ whole genome shotgun (WGS) entry which is preliminary data.</text>
</comment>
<organism evidence="11 12">
    <name type="scientific">Coemansia spiralis</name>
    <dbReference type="NCBI Taxonomy" id="417178"/>
    <lineage>
        <taxon>Eukaryota</taxon>
        <taxon>Fungi</taxon>
        <taxon>Fungi incertae sedis</taxon>
        <taxon>Zoopagomycota</taxon>
        <taxon>Kickxellomycotina</taxon>
        <taxon>Kickxellomycetes</taxon>
        <taxon>Kickxellales</taxon>
        <taxon>Kickxellaceae</taxon>
        <taxon>Coemansia</taxon>
    </lineage>
</organism>
<dbReference type="PANTHER" id="PTHR10584">
    <property type="entry name" value="SUGAR KINASE"/>
    <property type="match status" value="1"/>
</dbReference>
<keyword evidence="4 9" id="KW-0418">Kinase</keyword>
<dbReference type="GO" id="GO:0005737">
    <property type="term" value="C:cytoplasm"/>
    <property type="evidence" value="ECO:0007669"/>
    <property type="project" value="UniProtKB-SubCell"/>
</dbReference>
<feature type="binding site" evidence="9">
    <location>
        <position position="338"/>
    </location>
    <ligand>
        <name>K(+)</name>
        <dbReference type="ChEBI" id="CHEBI:29103"/>
    </ligand>
</feature>
<feature type="binding site" evidence="9">
    <location>
        <begin position="12"/>
        <end position="14"/>
    </location>
    <ligand>
        <name>substrate</name>
    </ligand>
</feature>
<evidence type="ECO:0000256" key="3">
    <source>
        <dbReference type="ARBA" id="ARBA00022741"/>
    </source>
</evidence>
<keyword evidence="12" id="KW-1185">Reference proteome</keyword>
<reference evidence="11" key="1">
    <citation type="submission" date="2022-07" db="EMBL/GenBank/DDBJ databases">
        <title>Phylogenomic reconstructions and comparative analyses of Kickxellomycotina fungi.</title>
        <authorList>
            <person name="Reynolds N.K."/>
            <person name="Stajich J.E."/>
            <person name="Barry K."/>
            <person name="Grigoriev I.V."/>
            <person name="Crous P."/>
            <person name="Smith M.E."/>
        </authorList>
    </citation>
    <scope>NUCLEOTIDE SEQUENCE</scope>
    <source>
        <strain evidence="11">CBS 109367</strain>
    </source>
</reference>
<comment type="similarity">
    <text evidence="9">Belongs to the carbohydrate kinase PfkB family. Ribokinase subfamily.</text>
</comment>
<evidence type="ECO:0000256" key="9">
    <source>
        <dbReference type="HAMAP-Rule" id="MF_03215"/>
    </source>
</evidence>
<dbReference type="AlphaFoldDB" id="A0A9W8GGA7"/>
<feature type="binding site" evidence="9">
    <location>
        <position position="184"/>
    </location>
    <ligand>
        <name>ATP</name>
        <dbReference type="ChEBI" id="CHEBI:30616"/>
    </ligand>
</feature>
<evidence type="ECO:0000313" key="12">
    <source>
        <dbReference type="Proteomes" id="UP001151516"/>
    </source>
</evidence>
<keyword evidence="7 9" id="KW-0630">Potassium</keyword>
<feature type="binding site" evidence="9">
    <location>
        <begin position="40"/>
        <end position="44"/>
    </location>
    <ligand>
        <name>substrate</name>
    </ligand>
</feature>
<feature type="domain" description="Carbohydrate kinase PfkB" evidence="10">
    <location>
        <begin position="18"/>
        <end position="233"/>
    </location>
</feature>
<keyword evidence="8 9" id="KW-0119">Carbohydrate metabolism</keyword>
<comment type="activity regulation">
    <text evidence="9">Activated by a monovalent cation that binds near, but not in, the active site. The most likely occupant of the site in vivo is potassium. Ion binding induces a conformational change that may alter substrate affinity.</text>
</comment>
<keyword evidence="2 9" id="KW-0479">Metal-binding</keyword>
<comment type="cofactor">
    <cofactor evidence="9">
        <name>Mg(2+)</name>
        <dbReference type="ChEBI" id="CHEBI:18420"/>
    </cofactor>
    <text evidence="9">Requires a divalent cation, most likely magnesium in vivo, as an electrophilic catalyst to aid phosphoryl group transfer. It is the chelate of the metal and the nucleotide that is the actual substrate.</text>
</comment>
<dbReference type="PRINTS" id="PR00990">
    <property type="entry name" value="RIBOKINASE"/>
</dbReference>
<accession>A0A9W8GGA7</accession>
<keyword evidence="6 9" id="KW-0460">Magnesium</keyword>
<dbReference type="GO" id="GO:0046872">
    <property type="term" value="F:metal ion binding"/>
    <property type="evidence" value="ECO:0007669"/>
    <property type="project" value="UniProtKB-KW"/>
</dbReference>
<dbReference type="EC" id="2.7.1.15" evidence="9"/>
<feature type="binding site" evidence="9">
    <location>
        <position position="288"/>
    </location>
    <ligand>
        <name>K(+)</name>
        <dbReference type="ChEBI" id="CHEBI:29103"/>
    </ligand>
</feature>
<comment type="subunit">
    <text evidence="9">Homodimer.</text>
</comment>
<sequence>MQPRVISFASINVDEVYSIPHIVRPGETLTSTRRQQNAGGKGANASVAAARAGAPVHVVGKIGSDGLWVRDIIEHAGANVSLVQVLDDTATGRAIIQVDVSGENAIFLFPGANHKLTETDAHRAFAQFARGDWLLLTNETTAVAEAIVQAHQIGIQVLWNPAPMHDDPLLTNRVVGLVDVLVVNESELLRLTQQISDDDCQDSFEVMARLVMNELGCRVVVATLGSSGCIGLVRRPTSNAHTIPIAGSSTDISIISGSGGDDTDDIDDIRVISMCCSPIRMEQVIDTTAAGDTWVGFFVAELARAQGESPESIGAHAALTPAMVGRAMTVATYASGITVTRMGAVPSIPMREEVEAFIRTKKHE</sequence>
<dbReference type="Gene3D" id="3.40.1190.20">
    <property type="match status" value="1"/>
</dbReference>
<feature type="binding site" evidence="9">
    <location>
        <position position="292"/>
    </location>
    <ligand>
        <name>substrate</name>
    </ligand>
</feature>
<evidence type="ECO:0000256" key="5">
    <source>
        <dbReference type="ARBA" id="ARBA00022840"/>
    </source>
</evidence>
<evidence type="ECO:0000256" key="6">
    <source>
        <dbReference type="ARBA" id="ARBA00022842"/>
    </source>
</evidence>
<evidence type="ECO:0000256" key="7">
    <source>
        <dbReference type="ARBA" id="ARBA00022958"/>
    </source>
</evidence>
<feature type="binding site" evidence="9">
    <location>
        <position position="139"/>
    </location>
    <ligand>
        <name>substrate</name>
    </ligand>
</feature>
<dbReference type="GO" id="GO:0004747">
    <property type="term" value="F:ribokinase activity"/>
    <property type="evidence" value="ECO:0007669"/>
    <property type="project" value="UniProtKB-UniRule"/>
</dbReference>
<keyword evidence="3 9" id="KW-0547">Nucleotide-binding</keyword>
<gene>
    <name evidence="11" type="primary">RBK1</name>
    <name evidence="11" type="ORF">IWW39_006089</name>
</gene>
<comment type="catalytic activity">
    <reaction evidence="9">
        <text>D-ribose + ATP = D-ribose 5-phosphate + ADP + H(+)</text>
        <dbReference type="Rhea" id="RHEA:13697"/>
        <dbReference type="ChEBI" id="CHEBI:15378"/>
        <dbReference type="ChEBI" id="CHEBI:30616"/>
        <dbReference type="ChEBI" id="CHEBI:47013"/>
        <dbReference type="ChEBI" id="CHEBI:78346"/>
        <dbReference type="ChEBI" id="CHEBI:456216"/>
        <dbReference type="EC" id="2.7.1.15"/>
    </reaction>
</comment>
<dbReference type="GO" id="GO:0019303">
    <property type="term" value="P:D-ribose catabolic process"/>
    <property type="evidence" value="ECO:0007669"/>
    <property type="project" value="UniProtKB-UniRule"/>
</dbReference>
<dbReference type="Proteomes" id="UP001151516">
    <property type="component" value="Unassembled WGS sequence"/>
</dbReference>
<dbReference type="HAMAP" id="MF_01987">
    <property type="entry name" value="Ribokinase"/>
    <property type="match status" value="1"/>
</dbReference>
<feature type="binding site" evidence="9">
    <location>
        <position position="341"/>
    </location>
    <ligand>
        <name>K(+)</name>
        <dbReference type="ChEBI" id="CHEBI:29103"/>
    </ligand>
</feature>
<feature type="active site" description="Proton acceptor" evidence="9">
    <location>
        <position position="292"/>
    </location>
</feature>
<feature type="binding site" evidence="9">
    <location>
        <position position="347"/>
    </location>
    <ligand>
        <name>K(+)</name>
        <dbReference type="ChEBI" id="CHEBI:29103"/>
    </ligand>
</feature>
<proteinExistence type="inferred from homology"/>
<feature type="binding site" evidence="9">
    <location>
        <position position="343"/>
    </location>
    <ligand>
        <name>K(+)</name>
        <dbReference type="ChEBI" id="CHEBI:29103"/>
    </ligand>
</feature>
<dbReference type="Pfam" id="PF00294">
    <property type="entry name" value="PfkB"/>
    <property type="match status" value="1"/>
</dbReference>
<comment type="pathway">
    <text evidence="9">Carbohydrate metabolism; D-ribose degradation; D-ribose 5-phosphate from beta-D-ribopyranose: step 2/2.</text>
</comment>
<dbReference type="PANTHER" id="PTHR10584:SF166">
    <property type="entry name" value="RIBOKINASE"/>
    <property type="match status" value="1"/>
</dbReference>
<comment type="caution">
    <text evidence="9">Lacks conserved residue(s) required for the propagation of feature annotation.</text>
</comment>
<dbReference type="InterPro" id="IPR011877">
    <property type="entry name" value="Ribokinase"/>
</dbReference>
<name>A0A9W8GGA7_9FUNG</name>
<keyword evidence="1 9" id="KW-0808">Transferase</keyword>
<dbReference type="InterPro" id="IPR029056">
    <property type="entry name" value="Ribokinase-like"/>
</dbReference>
<protein>
    <recommendedName>
        <fullName evidence="9">Ribokinase</fullName>
        <shortName evidence="9">RK</shortName>
        <ecNumber evidence="9">2.7.1.15</ecNumber>
    </recommendedName>
</protein>
<dbReference type="InterPro" id="IPR011611">
    <property type="entry name" value="PfkB_dom"/>
</dbReference>
<feature type="binding site" evidence="9">
    <location>
        <position position="286"/>
    </location>
    <ligand>
        <name>K(+)</name>
        <dbReference type="ChEBI" id="CHEBI:29103"/>
    </ligand>
</feature>
<feature type="binding site" evidence="9">
    <location>
        <begin position="223"/>
        <end position="228"/>
    </location>
    <ligand>
        <name>ATP</name>
        <dbReference type="ChEBI" id="CHEBI:30616"/>
    </ligand>
</feature>
<evidence type="ECO:0000313" key="11">
    <source>
        <dbReference type="EMBL" id="KAJ2682206.1"/>
    </source>
</evidence>
<dbReference type="GO" id="GO:0005524">
    <property type="term" value="F:ATP binding"/>
    <property type="evidence" value="ECO:0007669"/>
    <property type="project" value="UniProtKB-UniRule"/>
</dbReference>
<evidence type="ECO:0000256" key="2">
    <source>
        <dbReference type="ARBA" id="ARBA00022723"/>
    </source>
</evidence>